<protein>
    <submittedName>
        <fullName evidence="1">Uncharacterized protein</fullName>
    </submittedName>
</protein>
<evidence type="ECO:0000313" key="1">
    <source>
        <dbReference type="EMBL" id="VIP01251.1"/>
    </source>
</evidence>
<reference evidence="1" key="1">
    <citation type="submission" date="2019-04" db="EMBL/GenBank/DDBJ databases">
        <authorList>
            <consortium name="Science for Life Laboratories"/>
        </authorList>
    </citation>
    <scope>NUCLEOTIDE SEQUENCE</scope>
    <source>
        <strain evidence="1">MBLW1</strain>
    </source>
</reference>
<evidence type="ECO:0000313" key="2">
    <source>
        <dbReference type="Proteomes" id="UP000464378"/>
    </source>
</evidence>
<dbReference type="KEGG" id="tim:GMBLW1_27090"/>
<dbReference type="EMBL" id="LR593887">
    <property type="protein sequence ID" value="VTR97928.1"/>
    <property type="molecule type" value="Genomic_DNA"/>
</dbReference>
<dbReference type="AlphaFoldDB" id="A0A6C2YIY9"/>
<dbReference type="RefSeq" id="WP_162656477.1">
    <property type="nucleotide sequence ID" value="NZ_LR593887.1"/>
</dbReference>
<gene>
    <name evidence="1" type="ORF">GMBLW1_27090</name>
</gene>
<proteinExistence type="predicted"/>
<dbReference type="EMBL" id="LR586016">
    <property type="protein sequence ID" value="VIP01251.1"/>
    <property type="molecule type" value="Genomic_DNA"/>
</dbReference>
<dbReference type="Proteomes" id="UP000464378">
    <property type="component" value="Chromosome"/>
</dbReference>
<dbReference type="InParanoid" id="A0A6C2YIY9"/>
<organism evidence="1">
    <name type="scientific">Tuwongella immobilis</name>
    <dbReference type="NCBI Taxonomy" id="692036"/>
    <lineage>
        <taxon>Bacteria</taxon>
        <taxon>Pseudomonadati</taxon>
        <taxon>Planctomycetota</taxon>
        <taxon>Planctomycetia</taxon>
        <taxon>Gemmatales</taxon>
        <taxon>Gemmataceae</taxon>
        <taxon>Tuwongella</taxon>
    </lineage>
</organism>
<keyword evidence="2" id="KW-1185">Reference proteome</keyword>
<accession>A0A6C2YIY9</accession>
<name>A0A6C2YIY9_9BACT</name>
<sequence length="158" mass="17260">MHRLAMRWNRGRVTGGIGLVLVMLSTLALRGDDDAPTRKREAPGNTVLSAEMARQRVGERIRVRITVNAAKDRLEKRGEIYLDSEADFKSEKNFAIVISKAGAKSHAKAGILAPAEHYRGKTIIVSGTVGEVDGVPRMDVDDAKQIVIEPMPMAPMAK</sequence>